<dbReference type="Proteomes" id="UP000515955">
    <property type="component" value="Chromosome"/>
</dbReference>
<dbReference type="InterPro" id="IPR006905">
    <property type="entry name" value="Flavin_halogenase"/>
</dbReference>
<dbReference type="InterPro" id="IPR036188">
    <property type="entry name" value="FAD/NAD-bd_sf"/>
</dbReference>
<dbReference type="Pfam" id="PF04820">
    <property type="entry name" value="Trp_halogenase"/>
    <property type="match status" value="1"/>
</dbReference>
<reference evidence="1 2" key="1">
    <citation type="submission" date="2020-08" db="EMBL/GenBank/DDBJ databases">
        <title>Genome sequence of Sphingomonas rhizophila KACC 19189T.</title>
        <authorList>
            <person name="Hyun D.-W."/>
            <person name="Bae J.-W."/>
        </authorList>
    </citation>
    <scope>NUCLEOTIDE SEQUENCE [LARGE SCALE GENOMIC DNA]</scope>
    <source>
        <strain evidence="1 2">KACC 19189</strain>
    </source>
</reference>
<sequence>MTDRVRRLVVVGRDIPLWLSAIGLQSALGRADLEVRVVELPSYLQPTDALAAVPSIVALHRTLGISDAVLPRLCGAVPMVGQRFANWSGGAPPFVLGFDTEPPGDGDIPFAQYWAKGRLEGLRVPLEDFSLGSVAARQGRVPGLSDETSGPLNAGFGYHLEAGPYAAVLHRFGQQAGIPSTFTNGVTVEREGDRIVAVVTAEGERIEGDLFIDASGPDAVLSSPQHDDFEDWSRWLPCDRILTASAAQLPNPPAYSQVSAFAQGGSACIRSLGEPGSWPLSRPRISTNGALPNSCRR</sequence>
<organism evidence="1 2">
    <name type="scientific">Sphingomonas rhizophila</name>
    <dbReference type="NCBI Taxonomy" id="2071607"/>
    <lineage>
        <taxon>Bacteria</taxon>
        <taxon>Pseudomonadati</taxon>
        <taxon>Pseudomonadota</taxon>
        <taxon>Alphaproteobacteria</taxon>
        <taxon>Sphingomonadales</taxon>
        <taxon>Sphingomonadaceae</taxon>
        <taxon>Sphingomonas</taxon>
    </lineage>
</organism>
<dbReference type="SUPFAM" id="SSF51905">
    <property type="entry name" value="FAD/NAD(P)-binding domain"/>
    <property type="match status" value="1"/>
</dbReference>
<dbReference type="GO" id="GO:0004497">
    <property type="term" value="F:monooxygenase activity"/>
    <property type="evidence" value="ECO:0007669"/>
    <property type="project" value="InterPro"/>
</dbReference>
<dbReference type="Gene3D" id="3.50.50.60">
    <property type="entry name" value="FAD/NAD(P)-binding domain"/>
    <property type="match status" value="1"/>
</dbReference>
<dbReference type="KEGG" id="srhi:H9L12_00360"/>
<keyword evidence="2" id="KW-1185">Reference proteome</keyword>
<dbReference type="EMBL" id="CP060717">
    <property type="protein sequence ID" value="QNN65151.1"/>
    <property type="molecule type" value="Genomic_DNA"/>
</dbReference>
<dbReference type="AlphaFoldDB" id="A0A7G9SBC6"/>
<evidence type="ECO:0000313" key="2">
    <source>
        <dbReference type="Proteomes" id="UP000515955"/>
    </source>
</evidence>
<gene>
    <name evidence="1" type="ORF">H9L12_00360</name>
</gene>
<name>A0A7G9SBC6_9SPHN</name>
<evidence type="ECO:0000313" key="1">
    <source>
        <dbReference type="EMBL" id="QNN65151.1"/>
    </source>
</evidence>
<accession>A0A7G9SBC6</accession>
<proteinExistence type="predicted"/>
<protein>
    <submittedName>
        <fullName evidence="1">Tryptophan 7-halogenase</fullName>
    </submittedName>
</protein>